<evidence type="ECO:0000313" key="2">
    <source>
        <dbReference type="Proteomes" id="UP000256310"/>
    </source>
</evidence>
<sequence>MAKLHITKPAVGCDSIARIRERQAPRIADGEVTITTRYRPTRHEELVGGSIFWIIKHRLVVRQRILGFVENDDGRWNIRLDPRLVPVRTRPKRAHQGWRYLKGEDAPKDFHGDEDGIAEMPPKMLNELAKLGLV</sequence>
<keyword evidence="2" id="KW-1185">Reference proteome</keyword>
<proteinExistence type="predicted"/>
<dbReference type="EMBL" id="QRDP01000004">
    <property type="protein sequence ID" value="RED16544.1"/>
    <property type="molecule type" value="Genomic_DNA"/>
</dbReference>
<dbReference type="RefSeq" id="WP_116235939.1">
    <property type="nucleotide sequence ID" value="NZ_QRDP01000004.1"/>
</dbReference>
<dbReference type="OrthoDB" id="9798292at2"/>
<gene>
    <name evidence="1" type="ORF">DFR46_1568</name>
</gene>
<protein>
    <recommendedName>
        <fullName evidence="3">DUF1489 family protein</fullName>
    </recommendedName>
</protein>
<evidence type="ECO:0008006" key="3">
    <source>
        <dbReference type="Google" id="ProtNLM"/>
    </source>
</evidence>
<dbReference type="AlphaFoldDB" id="A0A3D9FFF7"/>
<reference evidence="1 2" key="1">
    <citation type="submission" date="2018-07" db="EMBL/GenBank/DDBJ databases">
        <title>Genomic Encyclopedia of Type Strains, Phase IV (KMG-IV): sequencing the most valuable type-strain genomes for metagenomic binning, comparative biology and taxonomic classification.</title>
        <authorList>
            <person name="Goeker M."/>
        </authorList>
    </citation>
    <scope>NUCLEOTIDE SEQUENCE [LARGE SCALE GENOMIC DNA]</scope>
    <source>
        <strain evidence="1 2">DSM 26725</strain>
    </source>
</reference>
<evidence type="ECO:0000313" key="1">
    <source>
        <dbReference type="EMBL" id="RED16544.1"/>
    </source>
</evidence>
<organism evidence="1 2">
    <name type="scientific">Parasphingopyxis lamellibrachiae</name>
    <dbReference type="NCBI Taxonomy" id="680125"/>
    <lineage>
        <taxon>Bacteria</taxon>
        <taxon>Pseudomonadati</taxon>
        <taxon>Pseudomonadota</taxon>
        <taxon>Alphaproteobacteria</taxon>
        <taxon>Sphingomonadales</taxon>
        <taxon>Sphingomonadaceae</taxon>
        <taxon>Parasphingopyxis</taxon>
    </lineage>
</organism>
<accession>A0A3D9FFF7</accession>
<comment type="caution">
    <text evidence="1">The sequence shown here is derived from an EMBL/GenBank/DDBJ whole genome shotgun (WGS) entry which is preliminary data.</text>
</comment>
<dbReference type="InterPro" id="IPR008320">
    <property type="entry name" value="UCP032025"/>
</dbReference>
<dbReference type="PIRSF" id="PIRSF032025">
    <property type="entry name" value="UCP032025"/>
    <property type="match status" value="1"/>
</dbReference>
<dbReference type="Pfam" id="PF07370">
    <property type="entry name" value="DUF1489"/>
    <property type="match status" value="1"/>
</dbReference>
<dbReference type="Proteomes" id="UP000256310">
    <property type="component" value="Unassembled WGS sequence"/>
</dbReference>
<name>A0A3D9FFF7_9SPHN</name>